<evidence type="ECO:0000313" key="1">
    <source>
        <dbReference type="EMBL" id="OGZ18629.1"/>
    </source>
</evidence>
<evidence type="ECO:0000313" key="2">
    <source>
        <dbReference type="Proteomes" id="UP000176755"/>
    </source>
</evidence>
<organism evidence="1 2">
    <name type="scientific">Candidatus Nealsonbacteria bacterium RBG_13_42_11</name>
    <dbReference type="NCBI Taxonomy" id="1801663"/>
    <lineage>
        <taxon>Bacteria</taxon>
        <taxon>Candidatus Nealsoniibacteriota</taxon>
    </lineage>
</organism>
<dbReference type="AlphaFoldDB" id="A0A1G2DYK0"/>
<comment type="caution">
    <text evidence="1">The sequence shown here is derived from an EMBL/GenBank/DDBJ whole genome shotgun (WGS) entry which is preliminary data.</text>
</comment>
<accession>A0A1G2DYK0</accession>
<sequence>MKAIAVPIKGKIIGIRTTSLPYERLFVTRKDLLIEMGANNEFFGTKIIMPFIRGEGNEDVTLANLMEDFKKKNLFIEGKILYPLNRRKVSKDIYGYVEMVALRRVNWEKINEKTRSVMRKYTERVEPIHINAEVTIGNGLLRPRCGMTKSNILLVGVVPEQKEEIYYKIKGFFNEEGPVIYQLKR</sequence>
<dbReference type="STRING" id="1801663.A2175_02670"/>
<dbReference type="Proteomes" id="UP000176755">
    <property type="component" value="Unassembled WGS sequence"/>
</dbReference>
<proteinExistence type="predicted"/>
<dbReference type="EMBL" id="MHLY01000009">
    <property type="protein sequence ID" value="OGZ18629.1"/>
    <property type="molecule type" value="Genomic_DNA"/>
</dbReference>
<reference evidence="1 2" key="1">
    <citation type="journal article" date="2016" name="Nat. Commun.">
        <title>Thousands of microbial genomes shed light on interconnected biogeochemical processes in an aquifer system.</title>
        <authorList>
            <person name="Anantharaman K."/>
            <person name="Brown C.T."/>
            <person name="Hug L.A."/>
            <person name="Sharon I."/>
            <person name="Castelle C.J."/>
            <person name="Probst A.J."/>
            <person name="Thomas B.C."/>
            <person name="Singh A."/>
            <person name="Wilkins M.J."/>
            <person name="Karaoz U."/>
            <person name="Brodie E.L."/>
            <person name="Williams K.H."/>
            <person name="Hubbard S.S."/>
            <person name="Banfield J.F."/>
        </authorList>
    </citation>
    <scope>NUCLEOTIDE SEQUENCE [LARGE SCALE GENOMIC DNA]</scope>
</reference>
<gene>
    <name evidence="1" type="ORF">A2175_02670</name>
</gene>
<protein>
    <submittedName>
        <fullName evidence="1">Uncharacterized protein</fullName>
    </submittedName>
</protein>
<name>A0A1G2DYK0_9BACT</name>